<dbReference type="PANTHER" id="PTHR24159:SF5">
    <property type="entry name" value="ANK_REP_REGION DOMAIN-CONTAINING PROTEIN"/>
    <property type="match status" value="1"/>
</dbReference>
<dbReference type="EMBL" id="JAPFFF010000004">
    <property type="protein sequence ID" value="KAK8891517.1"/>
    <property type="molecule type" value="Genomic_DNA"/>
</dbReference>
<name>A0ABR2KK52_9EUKA</name>
<evidence type="ECO:0008006" key="3">
    <source>
        <dbReference type="Google" id="ProtNLM"/>
    </source>
</evidence>
<proteinExistence type="predicted"/>
<evidence type="ECO:0000313" key="1">
    <source>
        <dbReference type="EMBL" id="KAK8891517.1"/>
    </source>
</evidence>
<sequence>MTNEGISEILTNIQSCLLDFIEKEDNNEENFQDLEILFDEHKIKEKKYYLISIFHLIAEIANNHYRSSNFFEKLGKIILFFKEEIKQSFSNKQIFNFFKSNKRLLLFLLEEKLMIIDDYVFNEITYGNFSSMYYPQYFYYEIKDFLSQKNEGEKGKKSDHDENFDIKRHIGENHHEICKLIQKDSIEDFIVYVNKNNYPLNRLIEPSIHETNQFLLERRIKKEKNNWFTKEKSVEIIYTFSISLIEYAAFFGSIQIFKYLQDNRAPLKKSLWNYAIHGQNPEIIHILEENNIWPKSYDDCLIESIKCHHNDIANYIEKNYLNYEKIDKSFTIFRQSLKYHNFAFINSYFISQTCLYYFIKYDCPLYIDYILKTVFVDINNVSILILIFLIKF</sequence>
<accession>A0ABR2KK52</accession>
<gene>
    <name evidence="1" type="ORF">M9Y10_028729</name>
</gene>
<reference evidence="1 2" key="1">
    <citation type="submission" date="2024-04" db="EMBL/GenBank/DDBJ databases">
        <title>Tritrichomonas musculus Genome.</title>
        <authorList>
            <person name="Alves-Ferreira E."/>
            <person name="Grigg M."/>
            <person name="Lorenzi H."/>
            <person name="Galac M."/>
        </authorList>
    </citation>
    <scope>NUCLEOTIDE SEQUENCE [LARGE SCALE GENOMIC DNA]</scope>
    <source>
        <strain evidence="1 2">EAF2021</strain>
    </source>
</reference>
<dbReference type="Proteomes" id="UP001470230">
    <property type="component" value="Unassembled WGS sequence"/>
</dbReference>
<dbReference type="PANTHER" id="PTHR24159">
    <property type="match status" value="1"/>
</dbReference>
<organism evidence="1 2">
    <name type="scientific">Tritrichomonas musculus</name>
    <dbReference type="NCBI Taxonomy" id="1915356"/>
    <lineage>
        <taxon>Eukaryota</taxon>
        <taxon>Metamonada</taxon>
        <taxon>Parabasalia</taxon>
        <taxon>Tritrichomonadida</taxon>
        <taxon>Tritrichomonadidae</taxon>
        <taxon>Tritrichomonas</taxon>
    </lineage>
</organism>
<evidence type="ECO:0000313" key="2">
    <source>
        <dbReference type="Proteomes" id="UP001470230"/>
    </source>
</evidence>
<keyword evidence="2" id="KW-1185">Reference proteome</keyword>
<dbReference type="InterPro" id="IPR036770">
    <property type="entry name" value="Ankyrin_rpt-contain_sf"/>
</dbReference>
<comment type="caution">
    <text evidence="1">The sequence shown here is derived from an EMBL/GenBank/DDBJ whole genome shotgun (WGS) entry which is preliminary data.</text>
</comment>
<protein>
    <recommendedName>
        <fullName evidence="3">DUF3447 domain-containing protein</fullName>
    </recommendedName>
</protein>
<dbReference type="SUPFAM" id="SSF48403">
    <property type="entry name" value="Ankyrin repeat"/>
    <property type="match status" value="1"/>
</dbReference>